<dbReference type="EMBL" id="FOMG01000015">
    <property type="protein sequence ID" value="SFC96370.1"/>
    <property type="molecule type" value="Genomic_DNA"/>
</dbReference>
<keyword evidence="1" id="KW-1133">Transmembrane helix</keyword>
<proteinExistence type="predicted"/>
<gene>
    <name evidence="2" type="ORF">SAMN05421842_11530</name>
</gene>
<dbReference type="STRING" id="119641.SAMN05421842_11530"/>
<dbReference type="InterPro" id="IPR045584">
    <property type="entry name" value="Pilin-like"/>
</dbReference>
<organism evidence="2 3">
    <name type="scientific">Clostridium uliginosum</name>
    <dbReference type="NCBI Taxonomy" id="119641"/>
    <lineage>
        <taxon>Bacteria</taxon>
        <taxon>Bacillati</taxon>
        <taxon>Bacillota</taxon>
        <taxon>Clostridia</taxon>
        <taxon>Eubacteriales</taxon>
        <taxon>Clostridiaceae</taxon>
        <taxon>Clostridium</taxon>
    </lineage>
</organism>
<evidence type="ECO:0000313" key="2">
    <source>
        <dbReference type="EMBL" id="SFC96370.1"/>
    </source>
</evidence>
<sequence>MKKKGFTLIEVVVSMAIISILFGATLSLSKMSSNISNDIKFENSLYEIENLLSYAKAYCKKNNMAGEIQIDSSRNQIIFFENSSHVIKRLILPEEAKLTYNKECLDISSRGHIKRGLTILVQDKWSKTHNITIRVGIDLIDIKDNDDFLIEYNVYKKILLETENY</sequence>
<dbReference type="Proteomes" id="UP000199263">
    <property type="component" value="Unassembled WGS sequence"/>
</dbReference>
<keyword evidence="1" id="KW-0812">Transmembrane</keyword>
<dbReference type="PROSITE" id="PS00409">
    <property type="entry name" value="PROKAR_NTER_METHYL"/>
    <property type="match status" value="1"/>
</dbReference>
<dbReference type="AlphaFoldDB" id="A0A1I1NRL9"/>
<accession>A0A1I1NRL9</accession>
<reference evidence="2 3" key="1">
    <citation type="submission" date="2016-10" db="EMBL/GenBank/DDBJ databases">
        <authorList>
            <person name="de Groot N.N."/>
        </authorList>
    </citation>
    <scope>NUCLEOTIDE SEQUENCE [LARGE SCALE GENOMIC DNA]</scope>
    <source>
        <strain evidence="2 3">DSM 12992</strain>
    </source>
</reference>
<keyword evidence="1" id="KW-0472">Membrane</keyword>
<feature type="transmembrane region" description="Helical" evidence="1">
    <location>
        <begin position="6"/>
        <end position="28"/>
    </location>
</feature>
<name>A0A1I1NRL9_9CLOT</name>
<dbReference type="InterPro" id="IPR012902">
    <property type="entry name" value="N_methyl_site"/>
</dbReference>
<protein>
    <submittedName>
        <fullName evidence="2">Prepilin-type N-terminal cleavage/methylation domain-containing protein</fullName>
    </submittedName>
</protein>
<dbReference type="OrthoDB" id="1937102at2"/>
<dbReference type="NCBIfam" id="TIGR02532">
    <property type="entry name" value="IV_pilin_GFxxxE"/>
    <property type="match status" value="1"/>
</dbReference>
<dbReference type="SUPFAM" id="SSF54523">
    <property type="entry name" value="Pili subunits"/>
    <property type="match status" value="1"/>
</dbReference>
<dbReference type="RefSeq" id="WP_090091605.1">
    <property type="nucleotide sequence ID" value="NZ_FOMG01000015.1"/>
</dbReference>
<keyword evidence="3" id="KW-1185">Reference proteome</keyword>
<evidence type="ECO:0000256" key="1">
    <source>
        <dbReference type="SAM" id="Phobius"/>
    </source>
</evidence>
<evidence type="ECO:0000313" key="3">
    <source>
        <dbReference type="Proteomes" id="UP000199263"/>
    </source>
</evidence>
<dbReference type="Pfam" id="PF07963">
    <property type="entry name" value="N_methyl"/>
    <property type="match status" value="1"/>
</dbReference>